<dbReference type="Gene3D" id="2.70.20.10">
    <property type="entry name" value="Topoisomerase I, domain 3"/>
    <property type="match status" value="1"/>
</dbReference>
<dbReference type="PROSITE" id="PS52039">
    <property type="entry name" value="TOPO_IA_2"/>
    <property type="match status" value="1"/>
</dbReference>
<dbReference type="SMART" id="SM00436">
    <property type="entry name" value="TOP1Bc"/>
    <property type="match status" value="1"/>
</dbReference>
<dbReference type="GO" id="GO:0006265">
    <property type="term" value="P:DNA topological change"/>
    <property type="evidence" value="ECO:0007669"/>
    <property type="project" value="InterPro"/>
</dbReference>
<dbReference type="InterPro" id="IPR003602">
    <property type="entry name" value="Topo_IA_DNA-bd_dom"/>
</dbReference>
<dbReference type="PRINTS" id="PR00417">
    <property type="entry name" value="PRTPISMRASEI"/>
</dbReference>
<dbReference type="InterPro" id="IPR013826">
    <property type="entry name" value="Topo_IA_cen_sub3"/>
</dbReference>
<dbReference type="InterPro" id="IPR006171">
    <property type="entry name" value="TOPRIM_dom"/>
</dbReference>
<dbReference type="FunFam" id="1.10.290.10:FF:000001">
    <property type="entry name" value="DNA topoisomerase"/>
    <property type="match status" value="1"/>
</dbReference>
<dbReference type="PROSITE" id="PS00396">
    <property type="entry name" value="TOPO_IA_1"/>
    <property type="match status" value="1"/>
</dbReference>
<dbReference type="FunFam" id="3.40.50.140:FF:000003">
    <property type="entry name" value="DNA topoisomerase"/>
    <property type="match status" value="1"/>
</dbReference>
<dbReference type="InterPro" id="IPR013824">
    <property type="entry name" value="Topo_IA_cen_sub1"/>
</dbReference>
<dbReference type="InterPro" id="IPR023406">
    <property type="entry name" value="Topo_IA_AS"/>
</dbReference>
<dbReference type="InterPro" id="IPR034144">
    <property type="entry name" value="TOPRIM_TopoIII"/>
</dbReference>
<evidence type="ECO:0000256" key="4">
    <source>
        <dbReference type="ARBA" id="ARBA00023029"/>
    </source>
</evidence>
<feature type="domain" description="Topo IA-type catalytic" evidence="9">
    <location>
        <begin position="173"/>
        <end position="603"/>
    </location>
</feature>
<feature type="domain" description="Toprim" evidence="8">
    <location>
        <begin position="8"/>
        <end position="155"/>
    </location>
</feature>
<evidence type="ECO:0000256" key="7">
    <source>
        <dbReference type="RuleBase" id="RU362092"/>
    </source>
</evidence>
<dbReference type="SMART" id="SM00437">
    <property type="entry name" value="TOP1Ac"/>
    <property type="match status" value="1"/>
</dbReference>
<keyword evidence="4 7" id="KW-0799">Topoisomerase</keyword>
<comment type="function">
    <text evidence="7">Introduces a single-strand break via transesterification at a target site in duplex DNA. Releases the supercoiling and torsional tension of DNA introduced during the DNA replication and transcription by transiently cleaving and rejoining one strand of the DNA duplex. The scissile phosphodiester is attacked by the catalytic tyrosine of the enzyme, resulting in the formation of a DNA-(5'-phosphotyrosyl)-enzyme intermediate and the expulsion of a 3'-OH DNA strand.</text>
</comment>
<evidence type="ECO:0000256" key="6">
    <source>
        <dbReference type="ARBA" id="ARBA00023235"/>
    </source>
</evidence>
<dbReference type="CDD" id="cd00186">
    <property type="entry name" value="TOP1Ac"/>
    <property type="match status" value="1"/>
</dbReference>
<keyword evidence="6 7" id="KW-0413">Isomerase</keyword>
<dbReference type="GO" id="GO:0031422">
    <property type="term" value="C:RecQ family helicase-topoisomerase III complex"/>
    <property type="evidence" value="ECO:0007669"/>
    <property type="project" value="TreeGrafter"/>
</dbReference>
<organism evidence="10">
    <name type="scientific">Palpitomonas bilix</name>
    <dbReference type="NCBI Taxonomy" id="652834"/>
    <lineage>
        <taxon>Eukaryota</taxon>
        <taxon>Eukaryota incertae sedis</taxon>
    </lineage>
</organism>
<dbReference type="InterPro" id="IPR023405">
    <property type="entry name" value="Topo_IA_core_domain"/>
</dbReference>
<evidence type="ECO:0000256" key="5">
    <source>
        <dbReference type="ARBA" id="ARBA00023125"/>
    </source>
</evidence>
<dbReference type="Pfam" id="PF01751">
    <property type="entry name" value="Toprim"/>
    <property type="match status" value="1"/>
</dbReference>
<dbReference type="GO" id="GO:0006281">
    <property type="term" value="P:DNA repair"/>
    <property type="evidence" value="ECO:0007669"/>
    <property type="project" value="TreeGrafter"/>
</dbReference>
<dbReference type="SUPFAM" id="SSF56712">
    <property type="entry name" value="Prokaryotic type I DNA topoisomerase"/>
    <property type="match status" value="1"/>
</dbReference>
<name>A0A7S3GC86_9EUKA</name>
<reference evidence="10" key="1">
    <citation type="submission" date="2021-01" db="EMBL/GenBank/DDBJ databases">
        <authorList>
            <person name="Corre E."/>
            <person name="Pelletier E."/>
            <person name="Niang G."/>
            <person name="Scheremetjew M."/>
            <person name="Finn R."/>
            <person name="Kale V."/>
            <person name="Holt S."/>
            <person name="Cochrane G."/>
            <person name="Meng A."/>
            <person name="Brown T."/>
            <person name="Cohen L."/>
        </authorList>
    </citation>
    <scope>NUCLEOTIDE SEQUENCE</scope>
    <source>
        <strain evidence="10">NIES-2562</strain>
    </source>
</reference>
<evidence type="ECO:0000259" key="9">
    <source>
        <dbReference type="PROSITE" id="PS52039"/>
    </source>
</evidence>
<evidence type="ECO:0000256" key="1">
    <source>
        <dbReference type="ARBA" id="ARBA00000213"/>
    </source>
</evidence>
<evidence type="ECO:0000256" key="3">
    <source>
        <dbReference type="ARBA" id="ARBA00012891"/>
    </source>
</evidence>
<dbReference type="AlphaFoldDB" id="A0A7S3GC86"/>
<dbReference type="InterPro" id="IPR013825">
    <property type="entry name" value="Topo_IA_cen_sub2"/>
</dbReference>
<comment type="similarity">
    <text evidence="2 7">Belongs to the type IA topoisomerase family.</text>
</comment>
<dbReference type="EMBL" id="HBIB01034854">
    <property type="protein sequence ID" value="CAE0260344.1"/>
    <property type="molecule type" value="Transcribed_RNA"/>
</dbReference>
<dbReference type="SMART" id="SM00493">
    <property type="entry name" value="TOPRIM"/>
    <property type="match status" value="1"/>
</dbReference>
<dbReference type="Gene3D" id="1.10.290.10">
    <property type="entry name" value="Topoisomerase I, domain 4"/>
    <property type="match status" value="1"/>
</dbReference>
<keyword evidence="5 7" id="KW-0238">DNA-binding</keyword>
<dbReference type="Pfam" id="PF01131">
    <property type="entry name" value="Topoisom_bac"/>
    <property type="match status" value="1"/>
</dbReference>
<dbReference type="GO" id="GO:0003677">
    <property type="term" value="F:DNA binding"/>
    <property type="evidence" value="ECO:0007669"/>
    <property type="project" value="UniProtKB-KW"/>
</dbReference>
<dbReference type="InterPro" id="IPR000380">
    <property type="entry name" value="Topo_IA"/>
</dbReference>
<evidence type="ECO:0000313" key="10">
    <source>
        <dbReference type="EMBL" id="CAE0260344.1"/>
    </source>
</evidence>
<dbReference type="PANTHER" id="PTHR11390">
    <property type="entry name" value="PROKARYOTIC DNA TOPOISOMERASE"/>
    <property type="match status" value="1"/>
</dbReference>
<comment type="catalytic activity">
    <reaction evidence="1 7">
        <text>ATP-independent breakage of single-stranded DNA, followed by passage and rejoining.</text>
        <dbReference type="EC" id="5.6.2.1"/>
    </reaction>
</comment>
<dbReference type="EC" id="5.6.2.1" evidence="3 7"/>
<dbReference type="CDD" id="cd03362">
    <property type="entry name" value="TOPRIM_TopoIA_TopoIII"/>
    <property type="match status" value="1"/>
</dbReference>
<dbReference type="InterPro" id="IPR013497">
    <property type="entry name" value="Topo_IA_cen"/>
</dbReference>
<dbReference type="PANTHER" id="PTHR11390:SF21">
    <property type="entry name" value="DNA TOPOISOMERASE 3-ALPHA"/>
    <property type="match status" value="1"/>
</dbReference>
<protein>
    <recommendedName>
        <fullName evidence="3 7">DNA topoisomerase</fullName>
        <ecNumber evidence="3 7">5.6.2.1</ecNumber>
    </recommendedName>
</protein>
<dbReference type="InterPro" id="IPR003601">
    <property type="entry name" value="Topo_IA_2"/>
</dbReference>
<dbReference type="Gene3D" id="3.40.50.140">
    <property type="match status" value="1"/>
</dbReference>
<accession>A0A7S3GC86</accession>
<dbReference type="PROSITE" id="PS50880">
    <property type="entry name" value="TOPRIM"/>
    <property type="match status" value="1"/>
</dbReference>
<evidence type="ECO:0000256" key="2">
    <source>
        <dbReference type="ARBA" id="ARBA00009446"/>
    </source>
</evidence>
<sequence>MPRGRKVRILNVAEKPSVAREITRLLSGGNHDRKNGGTKYNHIFTFNYNVNGEDAEMVMTSIAGHLFSLDFEAKWKGWDSTNPIDLLNPALVKVKKEVPEGNVGLARALQREARSCSTLILWLDCDREGENIGFEVMDVCLEANPHMRVLRARFSAVTRRDIDRALRTLGQPNEKDADAVDARQETDLRIGAAFTRFITKHLQGKFSGMPSLISYGPCQFPTLGFVVDRQWQIDKFVPEDFWYLEMHHTKNGAKAVFKWDRTRVFDQLVCRVFQDCAKEGEVAKITSYLAHPKSKWRPKPLATIDMQKMAARKLRMSSNDVMEVAESLYQKGFLSYPRTETDIFPTTMDLKGLVEIQSEGNQQWCAYARNLLANEGNPHVNGFQWPRSGKNNDEAHPPIHPTKLNGLEDIADGRGLRLYEMIARHFLACCSCDAVGDEVKIEAQMGSEKFLLQGLTVRARNYLDVYPYENWVDKPIPTYALHEVFRPDSIVMKQSRTQPPPPLSEADLLAAMEKHNIGTDATMHEHIMKIKSRDYARQEDMCYRPNPLGKGLVEGFDSMSFDDDLSRPELRAAMERDMRSICRGEKRKEEVINAMLVRMTDVMQKVMEEKDKLVASLSKYFQSVDARNMRSKQGADRRVVYLDCSCSRKMTVKTDVLPNQEQRREALYTFCPACGTRRLPPPYPNDKLSPSEHKCPLCNAQVLNYITQYGPNPVCPVCFHSPPQQALADIEEVVATQRRQSGMKCRDCSYEDCALAKGGLSTPLQPCPHCRDGSVWVTFKSSKGAFFIKCNKKENGCGTFIGLPPSKSIKVVANSRCGRCGRPQLKFNFTSTSVEFEFPEKQYTGCVLGCDERLNPHVKVIKGPPLRR</sequence>
<dbReference type="GO" id="GO:0003917">
    <property type="term" value="F:DNA topoisomerase type I (single strand cut, ATP-independent) activity"/>
    <property type="evidence" value="ECO:0007669"/>
    <property type="project" value="UniProtKB-EC"/>
</dbReference>
<gene>
    <name evidence="10" type="ORF">PBIL07802_LOCUS22623</name>
</gene>
<dbReference type="Gene3D" id="1.10.460.10">
    <property type="entry name" value="Topoisomerase I, domain 2"/>
    <property type="match status" value="1"/>
</dbReference>
<proteinExistence type="inferred from homology"/>
<dbReference type="GO" id="GO:0005634">
    <property type="term" value="C:nucleus"/>
    <property type="evidence" value="ECO:0007669"/>
    <property type="project" value="TreeGrafter"/>
</dbReference>
<dbReference type="GO" id="GO:0006310">
    <property type="term" value="P:DNA recombination"/>
    <property type="evidence" value="ECO:0007669"/>
    <property type="project" value="TreeGrafter"/>
</dbReference>
<evidence type="ECO:0000259" key="8">
    <source>
        <dbReference type="PROSITE" id="PS50880"/>
    </source>
</evidence>